<sequence>MEVLTLVDTLAMPNLTLVLLATLLAGGTSWLLNGKIRTASGNQGKGLVFLTPLVEEAAKSLWAVTLGASLVWTHLGFGLLEGVLEIKRRGSRGIAAGWVALAAHSLFGIITYSVTRSWGLFPALAVAYLSHAAWNMVVVYYSGRKGTA</sequence>
<keyword evidence="1" id="KW-1133">Transmembrane helix</keyword>
<evidence type="ECO:0000313" key="3">
    <source>
        <dbReference type="Proteomes" id="UP000183997"/>
    </source>
</evidence>
<dbReference type="Proteomes" id="UP000183997">
    <property type="component" value="Unassembled WGS sequence"/>
</dbReference>
<evidence type="ECO:0008006" key="4">
    <source>
        <dbReference type="Google" id="ProtNLM"/>
    </source>
</evidence>
<reference evidence="3" key="1">
    <citation type="submission" date="2016-11" db="EMBL/GenBank/DDBJ databases">
        <authorList>
            <person name="Varghese N."/>
            <person name="Submissions S."/>
        </authorList>
    </citation>
    <scope>NUCLEOTIDE SEQUENCE [LARGE SCALE GENOMIC DNA]</scope>
    <source>
        <strain evidence="3">DSM 10349</strain>
    </source>
</reference>
<feature type="transmembrane region" description="Helical" evidence="1">
    <location>
        <begin position="120"/>
        <end position="141"/>
    </location>
</feature>
<keyword evidence="1" id="KW-0472">Membrane</keyword>
<feature type="transmembrane region" description="Helical" evidence="1">
    <location>
        <begin position="95"/>
        <end position="114"/>
    </location>
</feature>
<organism evidence="2 3">
    <name type="scientific">Desulforamulus aeronauticus DSM 10349</name>
    <dbReference type="NCBI Taxonomy" id="1121421"/>
    <lineage>
        <taxon>Bacteria</taxon>
        <taxon>Bacillati</taxon>
        <taxon>Bacillota</taxon>
        <taxon>Clostridia</taxon>
        <taxon>Eubacteriales</taxon>
        <taxon>Peptococcaceae</taxon>
        <taxon>Desulforamulus</taxon>
    </lineage>
</organism>
<evidence type="ECO:0000256" key="1">
    <source>
        <dbReference type="SAM" id="Phobius"/>
    </source>
</evidence>
<protein>
    <recommendedName>
        <fullName evidence="4">CAAX protease self-immunity</fullName>
    </recommendedName>
</protein>
<proteinExistence type="predicted"/>
<dbReference type="STRING" id="1121421.SAMN02745123_01587"/>
<keyword evidence="1" id="KW-0812">Transmembrane</keyword>
<dbReference type="EMBL" id="FRAR01000011">
    <property type="protein sequence ID" value="SHK35171.1"/>
    <property type="molecule type" value="Genomic_DNA"/>
</dbReference>
<dbReference type="AlphaFoldDB" id="A0A1M6RRP4"/>
<accession>A0A1M6RRP4</accession>
<name>A0A1M6RRP4_9FIRM</name>
<keyword evidence="3" id="KW-1185">Reference proteome</keyword>
<evidence type="ECO:0000313" key="2">
    <source>
        <dbReference type="EMBL" id="SHK35171.1"/>
    </source>
</evidence>
<gene>
    <name evidence="2" type="ORF">SAMN02745123_01587</name>
</gene>